<dbReference type="PANTHER" id="PTHR43343:SF3">
    <property type="entry name" value="PROTEASE DO-LIKE 8, CHLOROPLASTIC"/>
    <property type="match status" value="1"/>
</dbReference>
<keyword evidence="1 4" id="KW-0645">Protease</keyword>
<comment type="caution">
    <text evidence="4">The sequence shown here is derived from an EMBL/GenBank/DDBJ whole genome shotgun (WGS) entry which is preliminary data.</text>
</comment>
<keyword evidence="5" id="KW-1185">Reference proteome</keyword>
<dbReference type="InterPro" id="IPR009003">
    <property type="entry name" value="Peptidase_S1_PA"/>
</dbReference>
<keyword evidence="3" id="KW-0472">Membrane</keyword>
<organism evidence="4 5">
    <name type="scientific">Aeoliella straminimaris</name>
    <dbReference type="NCBI Taxonomy" id="2954799"/>
    <lineage>
        <taxon>Bacteria</taxon>
        <taxon>Pseudomonadati</taxon>
        <taxon>Planctomycetota</taxon>
        <taxon>Planctomycetia</taxon>
        <taxon>Pirellulales</taxon>
        <taxon>Lacipirellulaceae</taxon>
        <taxon>Aeoliella</taxon>
    </lineage>
</organism>
<keyword evidence="2" id="KW-0378">Hydrolase</keyword>
<keyword evidence="3" id="KW-0812">Transmembrane</keyword>
<dbReference type="SUPFAM" id="SSF50494">
    <property type="entry name" value="Trypsin-like serine proteases"/>
    <property type="match status" value="1"/>
</dbReference>
<evidence type="ECO:0000256" key="1">
    <source>
        <dbReference type="ARBA" id="ARBA00022670"/>
    </source>
</evidence>
<reference evidence="4" key="1">
    <citation type="submission" date="2022-06" db="EMBL/GenBank/DDBJ databases">
        <title>Aeoliella straminimaris, a novel planctomycete from sediments.</title>
        <authorList>
            <person name="Vitorino I.R."/>
            <person name="Lage O.M."/>
        </authorList>
    </citation>
    <scope>NUCLEOTIDE SEQUENCE</scope>
    <source>
        <strain evidence="4">ICT_H6.2</strain>
    </source>
</reference>
<dbReference type="InterPro" id="IPR001940">
    <property type="entry name" value="Peptidase_S1C"/>
</dbReference>
<dbReference type="Pfam" id="PF13365">
    <property type="entry name" value="Trypsin_2"/>
    <property type="match status" value="1"/>
</dbReference>
<dbReference type="InterPro" id="IPR051201">
    <property type="entry name" value="Chloro_Bact_Ser_Proteases"/>
</dbReference>
<evidence type="ECO:0000313" key="4">
    <source>
        <dbReference type="EMBL" id="MCO6044119.1"/>
    </source>
</evidence>
<dbReference type="GO" id="GO:0004252">
    <property type="term" value="F:serine-type endopeptidase activity"/>
    <property type="evidence" value="ECO:0007669"/>
    <property type="project" value="InterPro"/>
</dbReference>
<evidence type="ECO:0000313" key="5">
    <source>
        <dbReference type="Proteomes" id="UP001155241"/>
    </source>
</evidence>
<accession>A0A9X2FD66</accession>
<dbReference type="RefSeq" id="WP_252852225.1">
    <property type="nucleotide sequence ID" value="NZ_JAMXLR010000033.1"/>
</dbReference>
<feature type="transmembrane region" description="Helical" evidence="3">
    <location>
        <begin position="28"/>
        <end position="59"/>
    </location>
</feature>
<protein>
    <submittedName>
        <fullName evidence="4">S1C family serine protease</fullName>
    </submittedName>
</protein>
<dbReference type="AlphaFoldDB" id="A0A9X2FD66"/>
<gene>
    <name evidence="4" type="ORF">NG895_09385</name>
</gene>
<keyword evidence="3" id="KW-1133">Transmembrane helix</keyword>
<dbReference type="EMBL" id="JAMXLR010000033">
    <property type="protein sequence ID" value="MCO6044119.1"/>
    <property type="molecule type" value="Genomic_DNA"/>
</dbReference>
<name>A0A9X2FD66_9BACT</name>
<proteinExistence type="predicted"/>
<dbReference type="GO" id="GO:0006508">
    <property type="term" value="P:proteolysis"/>
    <property type="evidence" value="ECO:0007669"/>
    <property type="project" value="UniProtKB-KW"/>
</dbReference>
<dbReference type="PRINTS" id="PR00834">
    <property type="entry name" value="PROTEASES2C"/>
</dbReference>
<dbReference type="PANTHER" id="PTHR43343">
    <property type="entry name" value="PEPTIDASE S12"/>
    <property type="match status" value="1"/>
</dbReference>
<sequence>MPSRSSTASSSQDASAASGAKRWNKGSIWAFVISLIGIPLFGIVTGLVAILVACIALVGHRHNQRGLALGVLAIVIGMADVVGWAVGMSYYVGSSQTMVSLQDMAIDLESLDDLPDHLARAMRANVVVHSAVSLGRESMGSGVVLSIHDKLAYIVTNRHVVDPEYTGENSPPPDDLSTFDRIFISTLEHATLPAKVEWIAPGGVDLAILSTSVHGDGVRAARWSLDTTPHIGDKVFAIGNPHGLGWTHSSGDISQIRARSQGGYRVRILQTTAAINPGNSGGGLYDEKGQLIGVNTLTGDKRVAEGLGFSIALPTLLDLAPKRLATLTKDTEASSE</sequence>
<evidence type="ECO:0000256" key="3">
    <source>
        <dbReference type="SAM" id="Phobius"/>
    </source>
</evidence>
<dbReference type="Gene3D" id="2.40.10.120">
    <property type="match status" value="1"/>
</dbReference>
<feature type="transmembrane region" description="Helical" evidence="3">
    <location>
        <begin position="66"/>
        <end position="92"/>
    </location>
</feature>
<evidence type="ECO:0000256" key="2">
    <source>
        <dbReference type="ARBA" id="ARBA00022801"/>
    </source>
</evidence>
<dbReference type="Proteomes" id="UP001155241">
    <property type="component" value="Unassembled WGS sequence"/>
</dbReference>